<sequence>MELDIGENIESQKILLTLIKNKNVYEIKEIFKNFTIKWEKMYDFVDTLSYLLEEDQLGSMEFILKENQKHKQSKINEAGSPYNVLLFKAILKDNFKAANLLLKYGARLDAEIVNSKNILEYLYLYNEREAHLNLTEKRINYILKKTNDFSLVTLKVFNYFIRERELKKLFEIKCYDIGFIKNLLFIYKAGKALSDDQLNNIFFYNNKSIIKLNEMRIEKFSPVVYALLRSSEEVVKMLIDYAIRNHVDLEVNESNESNNPLDRAIELKKVDIFQLLINYAEHNKIKLNYINRHYLNSLKISENSETLNIIINYTLKHHIIIDLNKKLDDQNYPLLSIIWDCKVKVVQTLIDYANQNGIVLKLNDKNNKQDYPVLRAIDYGNIEVFQLLIDYANKNGIVLNVTDENCDNNYPLLSAVKSNDEKLIQLLIDYADQNDIVLNPNGKDKFQYFPLIWAVRNQNVKVVKLLMDYTNAHNIILDLNLKNESQCTAMLTAIEDNNNVEIVRLLVDYAKQHHYILDLQTMDDYFNHPLLSAILERNMEILNVILEYAEANDVLLPINEIYNFNGNPILAPIKNHDSKMLSMVLDYTKRNHIKFNINANGIYADYPLVKAVQYDDIKCVQLLVNYAKETNTPLRLNDRDQIDSYPLIYAARNNNIEMVELLLNYAKATNSPVNLNNDNEVEELKEEGEDRFYQFDSPLLQAAINNNLEIIKLLANYARDVGQVLRINPVKGSTGTYPLLESVKRNCPEIVEFLISYAEENNIELMINKSDFMRITPLSLAINNENISIVRMLIDYAKKHGIELERSNLFSYKKHSYEMNQVLNTLPNNKKNKN</sequence>
<dbReference type="SUPFAM" id="SSF48403">
    <property type="entry name" value="Ankyrin repeat"/>
    <property type="match status" value="2"/>
</dbReference>
<keyword evidence="1" id="KW-0677">Repeat</keyword>
<reference evidence="3 4" key="1">
    <citation type="submission" date="2016-08" db="EMBL/GenBank/DDBJ databases">
        <title>A Parts List for Fungal Cellulosomes Revealed by Comparative Genomics.</title>
        <authorList>
            <consortium name="DOE Joint Genome Institute"/>
            <person name="Haitjema C.H."/>
            <person name="Gilmore S.P."/>
            <person name="Henske J.K."/>
            <person name="Solomon K.V."/>
            <person name="De Groot R."/>
            <person name="Kuo A."/>
            <person name="Mondo S.J."/>
            <person name="Salamov A.A."/>
            <person name="Labutti K."/>
            <person name="Zhao Z."/>
            <person name="Chiniquy J."/>
            <person name="Barry K."/>
            <person name="Brewer H.M."/>
            <person name="Purvine S.O."/>
            <person name="Wright A.T."/>
            <person name="Boxma B."/>
            <person name="Van Alen T."/>
            <person name="Hackstein J.H."/>
            <person name="Baker S.E."/>
            <person name="Grigoriev I.V."/>
            <person name="O'Malley M.A."/>
        </authorList>
    </citation>
    <scope>NUCLEOTIDE SEQUENCE [LARGE SCALE GENOMIC DNA]</scope>
    <source>
        <strain evidence="3 4">G1</strain>
    </source>
</reference>
<evidence type="ECO:0000313" key="4">
    <source>
        <dbReference type="Proteomes" id="UP000193920"/>
    </source>
</evidence>
<protein>
    <submittedName>
        <fullName evidence="3">Ankyrin</fullName>
    </submittedName>
</protein>
<keyword evidence="2" id="KW-0040">ANK repeat</keyword>
<name>A0A1Y2BT43_9FUNG</name>
<dbReference type="Pfam" id="PF12796">
    <property type="entry name" value="Ank_2"/>
    <property type="match status" value="3"/>
</dbReference>
<evidence type="ECO:0000256" key="2">
    <source>
        <dbReference type="ARBA" id="ARBA00023043"/>
    </source>
</evidence>
<keyword evidence="4" id="KW-1185">Reference proteome</keyword>
<evidence type="ECO:0000256" key="1">
    <source>
        <dbReference type="ARBA" id="ARBA00022737"/>
    </source>
</evidence>
<dbReference type="InterPro" id="IPR036770">
    <property type="entry name" value="Ankyrin_rpt-contain_sf"/>
</dbReference>
<dbReference type="AlphaFoldDB" id="A0A1Y2BT43"/>
<dbReference type="Gene3D" id="1.25.40.20">
    <property type="entry name" value="Ankyrin repeat-containing domain"/>
    <property type="match status" value="5"/>
</dbReference>
<accession>A0A1Y2BT43</accession>
<gene>
    <name evidence="3" type="ORF">LY90DRAFT_52835</name>
</gene>
<dbReference type="PANTHER" id="PTHR24198">
    <property type="entry name" value="ANKYRIN REPEAT AND PROTEIN KINASE DOMAIN-CONTAINING PROTEIN"/>
    <property type="match status" value="1"/>
</dbReference>
<dbReference type="PANTHER" id="PTHR24198:SF165">
    <property type="entry name" value="ANKYRIN REPEAT-CONTAINING PROTEIN-RELATED"/>
    <property type="match status" value="1"/>
</dbReference>
<dbReference type="EMBL" id="MCOG01000140">
    <property type="protein sequence ID" value="ORY37874.1"/>
    <property type="molecule type" value="Genomic_DNA"/>
</dbReference>
<proteinExistence type="predicted"/>
<evidence type="ECO:0000313" key="3">
    <source>
        <dbReference type="EMBL" id="ORY37874.1"/>
    </source>
</evidence>
<organism evidence="3 4">
    <name type="scientific">Neocallimastix californiae</name>
    <dbReference type="NCBI Taxonomy" id="1754190"/>
    <lineage>
        <taxon>Eukaryota</taxon>
        <taxon>Fungi</taxon>
        <taxon>Fungi incertae sedis</taxon>
        <taxon>Chytridiomycota</taxon>
        <taxon>Chytridiomycota incertae sedis</taxon>
        <taxon>Neocallimastigomycetes</taxon>
        <taxon>Neocallimastigales</taxon>
        <taxon>Neocallimastigaceae</taxon>
        <taxon>Neocallimastix</taxon>
    </lineage>
</organism>
<comment type="caution">
    <text evidence="3">The sequence shown here is derived from an EMBL/GenBank/DDBJ whole genome shotgun (WGS) entry which is preliminary data.</text>
</comment>
<dbReference type="SMART" id="SM00248">
    <property type="entry name" value="ANK"/>
    <property type="match status" value="13"/>
</dbReference>
<dbReference type="STRING" id="1754190.A0A1Y2BT43"/>
<dbReference type="Proteomes" id="UP000193920">
    <property type="component" value="Unassembled WGS sequence"/>
</dbReference>
<dbReference type="InterPro" id="IPR002110">
    <property type="entry name" value="Ankyrin_rpt"/>
</dbReference>